<evidence type="ECO:0000313" key="3">
    <source>
        <dbReference type="EnsemblPlants" id="OB02G29110.1"/>
    </source>
</evidence>
<dbReference type="Gramene" id="OB02G29110.1">
    <property type="protein sequence ID" value="OB02G29110.1"/>
    <property type="gene ID" value="OB02G29110"/>
</dbReference>
<organism evidence="3">
    <name type="scientific">Oryza brachyantha</name>
    <name type="common">malo sina</name>
    <dbReference type="NCBI Taxonomy" id="4533"/>
    <lineage>
        <taxon>Eukaryota</taxon>
        <taxon>Viridiplantae</taxon>
        <taxon>Streptophyta</taxon>
        <taxon>Embryophyta</taxon>
        <taxon>Tracheophyta</taxon>
        <taxon>Spermatophyta</taxon>
        <taxon>Magnoliopsida</taxon>
        <taxon>Liliopsida</taxon>
        <taxon>Poales</taxon>
        <taxon>Poaceae</taxon>
        <taxon>BOP clade</taxon>
        <taxon>Oryzoideae</taxon>
        <taxon>Oryzeae</taxon>
        <taxon>Oryzinae</taxon>
        <taxon>Oryza</taxon>
    </lineage>
</organism>
<evidence type="ECO:0008006" key="5">
    <source>
        <dbReference type="Google" id="ProtNLM"/>
    </source>
</evidence>
<evidence type="ECO:0000256" key="2">
    <source>
        <dbReference type="SAM" id="SignalP"/>
    </source>
</evidence>
<dbReference type="HOGENOM" id="CLU_1172229_0_0_1"/>
<name>J3LE44_ORYBR</name>
<feature type="region of interest" description="Disordered" evidence="1">
    <location>
        <begin position="125"/>
        <end position="158"/>
    </location>
</feature>
<evidence type="ECO:0000313" key="4">
    <source>
        <dbReference type="Proteomes" id="UP000006038"/>
    </source>
</evidence>
<accession>J3LE44</accession>
<dbReference type="EnsemblPlants" id="OB02G29110.1">
    <property type="protein sequence ID" value="OB02G29110.1"/>
    <property type="gene ID" value="OB02G29110"/>
</dbReference>
<keyword evidence="2" id="KW-0732">Signal</keyword>
<feature type="signal peptide" evidence="2">
    <location>
        <begin position="1"/>
        <end position="24"/>
    </location>
</feature>
<feature type="chain" id="PRO_5003773407" description="Granulins domain-containing protein" evidence="2">
    <location>
        <begin position="25"/>
        <end position="237"/>
    </location>
</feature>
<dbReference type="Proteomes" id="UP000006038">
    <property type="component" value="Unassembled WGS sequence"/>
</dbReference>
<feature type="compositionally biased region" description="Basic and acidic residues" evidence="1">
    <location>
        <begin position="217"/>
        <end position="228"/>
    </location>
</feature>
<feature type="region of interest" description="Disordered" evidence="1">
    <location>
        <begin position="210"/>
        <end position="237"/>
    </location>
</feature>
<evidence type="ECO:0000256" key="1">
    <source>
        <dbReference type="SAM" id="MobiDB-lite"/>
    </source>
</evidence>
<dbReference type="AlphaFoldDB" id="J3LE44"/>
<reference evidence="3" key="1">
    <citation type="submission" date="2013-04" db="UniProtKB">
        <authorList>
            <consortium name="EnsemblPlants"/>
        </authorList>
    </citation>
    <scope>IDENTIFICATION</scope>
</reference>
<feature type="compositionally biased region" description="Gly residues" evidence="1">
    <location>
        <begin position="126"/>
        <end position="144"/>
    </location>
</feature>
<keyword evidence="4" id="KW-1185">Reference proteome</keyword>
<sequence>MAMASKIVGALVLVLLLLAAVSEGQVLPTPCCRIDCCDGQPECCDPGAAADVSTAVTLQAAVASIAGAKARPATARPATPAGTMAREGAFALKKPQPTYYLLEPTLELDNLSNVGGGWGEVEMASFGGGGGGRQQGPSDDGGGVPAKPSINGGRLGLPPPLTPAQLEWIREMYIKTLTSPQPRVNHLGPYPAGGGVVIPADEYEVAGAARAAKRMKHGESSGENKQQEEANTTAPKK</sequence>
<protein>
    <recommendedName>
        <fullName evidence="5">Granulins domain-containing protein</fullName>
    </recommendedName>
</protein>
<dbReference type="eggNOG" id="ENOG502R3U2">
    <property type="taxonomic scope" value="Eukaryota"/>
</dbReference>
<proteinExistence type="predicted"/>